<dbReference type="Gene3D" id="3.40.50.2000">
    <property type="entry name" value="Glycogen Phosphorylase B"/>
    <property type="match status" value="2"/>
</dbReference>
<dbReference type="Pfam" id="PF13439">
    <property type="entry name" value="Glyco_transf_4"/>
    <property type="match status" value="1"/>
</dbReference>
<dbReference type="EMBL" id="JGZB01000006">
    <property type="protein sequence ID" value="KFI67880.1"/>
    <property type="molecule type" value="Genomic_DNA"/>
</dbReference>
<evidence type="ECO:0000256" key="1">
    <source>
        <dbReference type="ARBA" id="ARBA00022676"/>
    </source>
</evidence>
<dbReference type="InterPro" id="IPR028098">
    <property type="entry name" value="Glyco_trans_4-like_N"/>
</dbReference>
<protein>
    <submittedName>
        <fullName evidence="4">Glycosyltransferase</fullName>
        <ecNumber evidence="4">2.4.1.57</ecNumber>
    </submittedName>
</protein>
<dbReference type="InterPro" id="IPR050194">
    <property type="entry name" value="Glycosyltransferase_grp1"/>
</dbReference>
<keyword evidence="5" id="KW-1185">Reference proteome</keyword>
<dbReference type="GO" id="GO:1901137">
    <property type="term" value="P:carbohydrate derivative biosynthetic process"/>
    <property type="evidence" value="ECO:0007669"/>
    <property type="project" value="UniProtKB-ARBA"/>
</dbReference>
<sequence length="376" mass="41995">MRIGIICPYSFETPGGVQNHVRDFAHELIARGYEVSVYAPGRRTTDMPLWVHTNDSSFAVPYNGSWAHLSFFLTAGMRVRRWVRQGHFDILHIHEPEIPSLSHKPLRMRRAPRMVATFHASVEPYPKLLRMFGRMITRQLQPVAQAIFVSPAAKRTADHFVPLSTPSHVIPNGIDYDFFAKAEPRTSWRGTAQAPTIGFLGRMAEERKGFRIFAKAASYVLQRYPQARFLCAGDGQDAAYAMLRDIDPSGQLQRHFEFLGRIDDDSKASFYRSLDIYVAPQTGGESFGIVLAEAMAASCAVVASDLEAFVDVTHNGAEAALFQNGDAHDCAETIVELLEDEERRNALAQAGSDRARDFDWSAVVDQVLAVYNEALS</sequence>
<evidence type="ECO:0000256" key="2">
    <source>
        <dbReference type="ARBA" id="ARBA00022679"/>
    </source>
</evidence>
<dbReference type="EC" id="2.4.1.57" evidence="4"/>
<dbReference type="GO" id="GO:0016757">
    <property type="term" value="F:glycosyltransferase activity"/>
    <property type="evidence" value="ECO:0007669"/>
    <property type="project" value="UniProtKB-KW"/>
</dbReference>
<dbReference type="Pfam" id="PF13692">
    <property type="entry name" value="Glyco_trans_1_4"/>
    <property type="match status" value="1"/>
</dbReference>
<dbReference type="AlphaFoldDB" id="A0A087BA30"/>
<dbReference type="RefSeq" id="WP_152593230.1">
    <property type="nucleotide sequence ID" value="NZ_JGZB01000006.1"/>
</dbReference>
<dbReference type="STRING" id="1692.BMAGN_0871"/>
<dbReference type="Proteomes" id="UP000029052">
    <property type="component" value="Unassembled WGS sequence"/>
</dbReference>
<dbReference type="PANTHER" id="PTHR45947">
    <property type="entry name" value="SULFOQUINOVOSYL TRANSFERASE SQD2"/>
    <property type="match status" value="1"/>
</dbReference>
<evidence type="ECO:0000313" key="5">
    <source>
        <dbReference type="Proteomes" id="UP000029052"/>
    </source>
</evidence>
<dbReference type="eggNOG" id="COG0438">
    <property type="taxonomic scope" value="Bacteria"/>
</dbReference>
<gene>
    <name evidence="4" type="ORF">BMAGN_0871</name>
</gene>
<dbReference type="SUPFAM" id="SSF53756">
    <property type="entry name" value="UDP-Glycosyltransferase/glycogen phosphorylase"/>
    <property type="match status" value="1"/>
</dbReference>
<name>A0A087BA30_9BIFI</name>
<keyword evidence="2 4" id="KW-0808">Transferase</keyword>
<reference evidence="4 5" key="1">
    <citation type="submission" date="2014-03" db="EMBL/GenBank/DDBJ databases">
        <title>Genomics of Bifidobacteria.</title>
        <authorList>
            <person name="Ventura M."/>
            <person name="Milani C."/>
            <person name="Lugli G.A."/>
        </authorList>
    </citation>
    <scope>NUCLEOTIDE SEQUENCE [LARGE SCALE GENOMIC DNA]</scope>
    <source>
        <strain evidence="4 5">LMG 11591</strain>
    </source>
</reference>
<organism evidence="4 5">
    <name type="scientific">Bifidobacterium magnum</name>
    <dbReference type="NCBI Taxonomy" id="1692"/>
    <lineage>
        <taxon>Bacteria</taxon>
        <taxon>Bacillati</taxon>
        <taxon>Actinomycetota</taxon>
        <taxon>Actinomycetes</taxon>
        <taxon>Bifidobacteriales</taxon>
        <taxon>Bifidobacteriaceae</taxon>
        <taxon>Bifidobacterium</taxon>
    </lineage>
</organism>
<evidence type="ECO:0000313" key="4">
    <source>
        <dbReference type="EMBL" id="KFI67880.1"/>
    </source>
</evidence>
<feature type="domain" description="Glycosyltransferase subfamily 4-like N-terminal" evidence="3">
    <location>
        <begin position="14"/>
        <end position="177"/>
    </location>
</feature>
<keyword evidence="1 4" id="KW-0328">Glycosyltransferase</keyword>
<proteinExistence type="predicted"/>
<evidence type="ECO:0000259" key="3">
    <source>
        <dbReference type="Pfam" id="PF13439"/>
    </source>
</evidence>
<dbReference type="PANTHER" id="PTHR45947:SF3">
    <property type="entry name" value="SULFOQUINOVOSYL TRANSFERASE SQD2"/>
    <property type="match status" value="1"/>
</dbReference>
<comment type="caution">
    <text evidence="4">The sequence shown here is derived from an EMBL/GenBank/DDBJ whole genome shotgun (WGS) entry which is preliminary data.</text>
</comment>
<accession>A0A087BA30</accession>
<dbReference type="CDD" id="cd03801">
    <property type="entry name" value="GT4_PimA-like"/>
    <property type="match status" value="1"/>
</dbReference>